<dbReference type="EMBL" id="AKHW03000416">
    <property type="protein sequence ID" value="KYO47639.1"/>
    <property type="molecule type" value="Genomic_DNA"/>
</dbReference>
<protein>
    <submittedName>
        <fullName evidence="3">Uncharacterized protein</fullName>
    </submittedName>
</protein>
<keyword evidence="2" id="KW-1133">Transmembrane helix</keyword>
<evidence type="ECO:0000313" key="4">
    <source>
        <dbReference type="Proteomes" id="UP000050525"/>
    </source>
</evidence>
<accession>A0A151PF70</accession>
<comment type="caution">
    <text evidence="3">The sequence shown here is derived from an EMBL/GenBank/DDBJ whole genome shotgun (WGS) entry which is preliminary data.</text>
</comment>
<dbReference type="AlphaFoldDB" id="A0A151PF70"/>
<feature type="transmembrane region" description="Helical" evidence="2">
    <location>
        <begin position="58"/>
        <end position="80"/>
    </location>
</feature>
<organism evidence="3 4">
    <name type="scientific">Alligator mississippiensis</name>
    <name type="common">American alligator</name>
    <dbReference type="NCBI Taxonomy" id="8496"/>
    <lineage>
        <taxon>Eukaryota</taxon>
        <taxon>Metazoa</taxon>
        <taxon>Chordata</taxon>
        <taxon>Craniata</taxon>
        <taxon>Vertebrata</taxon>
        <taxon>Euteleostomi</taxon>
        <taxon>Archelosauria</taxon>
        <taxon>Archosauria</taxon>
        <taxon>Crocodylia</taxon>
        <taxon>Alligatoridae</taxon>
        <taxon>Alligatorinae</taxon>
        <taxon>Alligator</taxon>
    </lineage>
</organism>
<keyword evidence="4" id="KW-1185">Reference proteome</keyword>
<evidence type="ECO:0000256" key="1">
    <source>
        <dbReference type="SAM" id="MobiDB-lite"/>
    </source>
</evidence>
<sequence>MACEDVWDPHKVHWVDQEFWVQLLALEHKQVKVVYEQTSVLGKAVQAMDDNSPVLDTILAMAVIIVAAAAWSPTLVLPALPGPGNHPPCSSRPLPGHGRRSCATSSSQKPLPWTPFWVQCHPASPT</sequence>
<keyword evidence="2" id="KW-0472">Membrane</keyword>
<evidence type="ECO:0000256" key="2">
    <source>
        <dbReference type="SAM" id="Phobius"/>
    </source>
</evidence>
<name>A0A151PF70_ALLMI</name>
<dbReference type="Proteomes" id="UP000050525">
    <property type="component" value="Unassembled WGS sequence"/>
</dbReference>
<feature type="region of interest" description="Disordered" evidence="1">
    <location>
        <begin position="82"/>
        <end position="109"/>
    </location>
</feature>
<evidence type="ECO:0000313" key="3">
    <source>
        <dbReference type="EMBL" id="KYO47639.1"/>
    </source>
</evidence>
<gene>
    <name evidence="3" type="ORF">Y1Q_0019733</name>
</gene>
<proteinExistence type="predicted"/>
<keyword evidence="2" id="KW-0812">Transmembrane</keyword>
<reference evidence="3 4" key="1">
    <citation type="journal article" date="2012" name="Genome Biol.">
        <title>Sequencing three crocodilian genomes to illuminate the evolution of archosaurs and amniotes.</title>
        <authorList>
            <person name="St John J.A."/>
            <person name="Braun E.L."/>
            <person name="Isberg S.R."/>
            <person name="Miles L.G."/>
            <person name="Chong A.Y."/>
            <person name="Gongora J."/>
            <person name="Dalzell P."/>
            <person name="Moran C."/>
            <person name="Bed'hom B."/>
            <person name="Abzhanov A."/>
            <person name="Burgess S.C."/>
            <person name="Cooksey A.M."/>
            <person name="Castoe T.A."/>
            <person name="Crawford N.G."/>
            <person name="Densmore L.D."/>
            <person name="Drew J.C."/>
            <person name="Edwards S.V."/>
            <person name="Faircloth B.C."/>
            <person name="Fujita M.K."/>
            <person name="Greenwold M.J."/>
            <person name="Hoffmann F.G."/>
            <person name="Howard J.M."/>
            <person name="Iguchi T."/>
            <person name="Janes D.E."/>
            <person name="Khan S.Y."/>
            <person name="Kohno S."/>
            <person name="de Koning A.J."/>
            <person name="Lance S.L."/>
            <person name="McCarthy F.M."/>
            <person name="McCormack J.E."/>
            <person name="Merchant M.E."/>
            <person name="Peterson D.G."/>
            <person name="Pollock D.D."/>
            <person name="Pourmand N."/>
            <person name="Raney B.J."/>
            <person name="Roessler K.A."/>
            <person name="Sanford J.R."/>
            <person name="Sawyer R.H."/>
            <person name="Schmidt C.J."/>
            <person name="Triplett E.W."/>
            <person name="Tuberville T.D."/>
            <person name="Venegas-Anaya M."/>
            <person name="Howard J.T."/>
            <person name="Jarvis E.D."/>
            <person name="Guillette L.J.Jr."/>
            <person name="Glenn T.C."/>
            <person name="Green R.E."/>
            <person name="Ray D.A."/>
        </authorList>
    </citation>
    <scope>NUCLEOTIDE SEQUENCE [LARGE SCALE GENOMIC DNA]</scope>
    <source>
        <strain evidence="3">KSC_2009_1</strain>
    </source>
</reference>